<dbReference type="FunFam" id="2.60.40.10:FF:000032">
    <property type="entry name" value="palladin isoform X1"/>
    <property type="match status" value="1"/>
</dbReference>
<evidence type="ECO:0000256" key="2">
    <source>
        <dbReference type="ARBA" id="ARBA00022475"/>
    </source>
</evidence>
<name>A0A914D4F9_9BILA</name>
<evidence type="ECO:0000256" key="8">
    <source>
        <dbReference type="ARBA" id="ARBA00023319"/>
    </source>
</evidence>
<feature type="region of interest" description="Disordered" evidence="9">
    <location>
        <begin position="298"/>
        <end position="317"/>
    </location>
</feature>
<keyword evidence="2" id="KW-1003">Cell membrane</keyword>
<keyword evidence="10" id="KW-0812">Transmembrane</keyword>
<evidence type="ECO:0000256" key="7">
    <source>
        <dbReference type="ARBA" id="ARBA00023180"/>
    </source>
</evidence>
<dbReference type="GO" id="GO:0043005">
    <property type="term" value="C:neuron projection"/>
    <property type="evidence" value="ECO:0007669"/>
    <property type="project" value="TreeGrafter"/>
</dbReference>
<dbReference type="InterPro" id="IPR003598">
    <property type="entry name" value="Ig_sub2"/>
</dbReference>
<dbReference type="InterPro" id="IPR013098">
    <property type="entry name" value="Ig_I-set"/>
</dbReference>
<dbReference type="WBParaSite" id="ACRNAN_scaffold1831.g30442.t1">
    <property type="protein sequence ID" value="ACRNAN_scaffold1831.g30442.t1"/>
    <property type="gene ID" value="ACRNAN_scaffold1831.g30442"/>
</dbReference>
<evidence type="ECO:0000256" key="6">
    <source>
        <dbReference type="ARBA" id="ARBA00023157"/>
    </source>
</evidence>
<protein>
    <submittedName>
        <fullName evidence="13">Ig-like domain-containing protein</fullName>
    </submittedName>
</protein>
<dbReference type="InterPro" id="IPR013783">
    <property type="entry name" value="Ig-like_fold"/>
</dbReference>
<dbReference type="Pfam" id="PF13927">
    <property type="entry name" value="Ig_3"/>
    <property type="match status" value="1"/>
</dbReference>
<dbReference type="Pfam" id="PF07679">
    <property type="entry name" value="I-set"/>
    <property type="match status" value="1"/>
</dbReference>
<dbReference type="InterPro" id="IPR007110">
    <property type="entry name" value="Ig-like_dom"/>
</dbReference>
<evidence type="ECO:0000256" key="3">
    <source>
        <dbReference type="ARBA" id="ARBA00022729"/>
    </source>
</evidence>
<keyword evidence="10" id="KW-1133">Transmembrane helix</keyword>
<dbReference type="CDD" id="cd00096">
    <property type="entry name" value="Ig"/>
    <property type="match status" value="1"/>
</dbReference>
<dbReference type="AlphaFoldDB" id="A0A914D4F9"/>
<feature type="domain" description="Ig-like" evidence="11">
    <location>
        <begin position="201"/>
        <end position="278"/>
    </location>
</feature>
<evidence type="ECO:0000256" key="5">
    <source>
        <dbReference type="ARBA" id="ARBA00023136"/>
    </source>
</evidence>
<evidence type="ECO:0000259" key="11">
    <source>
        <dbReference type="PROSITE" id="PS50835"/>
    </source>
</evidence>
<sequence>MQNVTAIKGDDVEFRCKVNDVGRHMVAFLRAEVPPRLIAFDERVFRQRDKYEIRPRVNENEWILKVKDVQESDIGGYVCQLNSNPVISRLAYLHLKIPPSVSRSSTPSAVEVREGHNVTLSCKATGNPSPSVVWRRQDRQIIRFNGATGYGASVYNGSDLHLTKVSRKHMSEYVCVANNGIPPDESWTVKLHVTFEPIVIPQATVVEARSGSLVRLVCNVEAWPRAHVTWSLDDIELFDSNKYSTEQAVAEKYKSVHVLEIKEVGKDQFGLYRCIASNDYGKHFADIRLIESPQQSNGVLLTEGSGSSETDTETGDDGIDTYALAVQPIDPEKTTSAANNRRRSNDLPSEDSPLNIVEDYSTNHAHRHFTSLLKELRHFPFSSASAVLTSHIGLCILLCFVFRNGL</sequence>
<evidence type="ECO:0000256" key="9">
    <source>
        <dbReference type="SAM" id="MobiDB-lite"/>
    </source>
</evidence>
<dbReference type="GO" id="GO:0005886">
    <property type="term" value="C:plasma membrane"/>
    <property type="evidence" value="ECO:0007669"/>
    <property type="project" value="UniProtKB-SubCell"/>
</dbReference>
<keyword evidence="5 10" id="KW-0472">Membrane</keyword>
<dbReference type="Gene3D" id="2.60.40.10">
    <property type="entry name" value="Immunoglobulins"/>
    <property type="match status" value="3"/>
</dbReference>
<accession>A0A914D4F9</accession>
<evidence type="ECO:0000256" key="1">
    <source>
        <dbReference type="ARBA" id="ARBA00004236"/>
    </source>
</evidence>
<dbReference type="SMART" id="SM00408">
    <property type="entry name" value="IGc2"/>
    <property type="match status" value="3"/>
</dbReference>
<dbReference type="SMART" id="SM00409">
    <property type="entry name" value="IG"/>
    <property type="match status" value="3"/>
</dbReference>
<keyword evidence="8" id="KW-0393">Immunoglobulin domain</keyword>
<feature type="transmembrane region" description="Helical" evidence="10">
    <location>
        <begin position="379"/>
        <end position="402"/>
    </location>
</feature>
<dbReference type="PANTHER" id="PTHR12231">
    <property type="entry name" value="CTX-RELATED TYPE I TRANSMEMBRANE PROTEIN"/>
    <property type="match status" value="1"/>
</dbReference>
<evidence type="ECO:0000313" key="12">
    <source>
        <dbReference type="Proteomes" id="UP000887540"/>
    </source>
</evidence>
<dbReference type="InterPro" id="IPR036179">
    <property type="entry name" value="Ig-like_dom_sf"/>
</dbReference>
<keyword evidence="12" id="KW-1185">Reference proteome</keyword>
<reference evidence="13" key="1">
    <citation type="submission" date="2022-11" db="UniProtKB">
        <authorList>
            <consortium name="WormBaseParasite"/>
        </authorList>
    </citation>
    <scope>IDENTIFICATION</scope>
</reference>
<dbReference type="SUPFAM" id="SSF48726">
    <property type="entry name" value="Immunoglobulin"/>
    <property type="match status" value="3"/>
</dbReference>
<dbReference type="FunFam" id="2.60.40.10:FF:000328">
    <property type="entry name" value="CLUMA_CG000981, isoform A"/>
    <property type="match status" value="1"/>
</dbReference>
<evidence type="ECO:0000256" key="4">
    <source>
        <dbReference type="ARBA" id="ARBA00022737"/>
    </source>
</evidence>
<evidence type="ECO:0000256" key="10">
    <source>
        <dbReference type="SAM" id="Phobius"/>
    </source>
</evidence>
<comment type="subcellular location">
    <subcellularLocation>
        <location evidence="1">Cell membrane</location>
    </subcellularLocation>
</comment>
<proteinExistence type="predicted"/>
<keyword evidence="6" id="KW-1015">Disulfide bond</keyword>
<evidence type="ECO:0000313" key="13">
    <source>
        <dbReference type="WBParaSite" id="ACRNAN_scaffold1831.g30442.t1"/>
    </source>
</evidence>
<keyword evidence="3" id="KW-0732">Signal</keyword>
<keyword evidence="4" id="KW-0677">Repeat</keyword>
<organism evidence="12 13">
    <name type="scientific">Acrobeloides nanus</name>
    <dbReference type="NCBI Taxonomy" id="290746"/>
    <lineage>
        <taxon>Eukaryota</taxon>
        <taxon>Metazoa</taxon>
        <taxon>Ecdysozoa</taxon>
        <taxon>Nematoda</taxon>
        <taxon>Chromadorea</taxon>
        <taxon>Rhabditida</taxon>
        <taxon>Tylenchina</taxon>
        <taxon>Cephalobomorpha</taxon>
        <taxon>Cephaloboidea</taxon>
        <taxon>Cephalobidae</taxon>
        <taxon>Acrobeloides</taxon>
    </lineage>
</organism>
<dbReference type="PANTHER" id="PTHR12231:SF253">
    <property type="entry name" value="DPR-INTERACTING PROTEIN ETA, ISOFORM B-RELATED"/>
    <property type="match status" value="1"/>
</dbReference>
<dbReference type="PROSITE" id="PS50835">
    <property type="entry name" value="IG_LIKE"/>
    <property type="match status" value="2"/>
</dbReference>
<dbReference type="InterPro" id="IPR003599">
    <property type="entry name" value="Ig_sub"/>
</dbReference>
<feature type="region of interest" description="Disordered" evidence="9">
    <location>
        <begin position="330"/>
        <end position="355"/>
    </location>
</feature>
<dbReference type="InterPro" id="IPR051170">
    <property type="entry name" value="Neural/epithelial_adhesion"/>
</dbReference>
<dbReference type="Proteomes" id="UP000887540">
    <property type="component" value="Unplaced"/>
</dbReference>
<feature type="domain" description="Ig-like" evidence="11">
    <location>
        <begin position="99"/>
        <end position="194"/>
    </location>
</feature>
<keyword evidence="7" id="KW-0325">Glycoprotein</keyword>